<feature type="transmembrane region" description="Helical" evidence="1">
    <location>
        <begin position="18"/>
        <end position="36"/>
    </location>
</feature>
<comment type="caution">
    <text evidence="2">The sequence shown here is derived from an EMBL/GenBank/DDBJ whole genome shotgun (WGS) entry which is preliminary data.</text>
</comment>
<proteinExistence type="predicted"/>
<sequence>MALVLRSASSPSFSPRNLLFLFLIILIALVIILYSISKRHFTITASPIEVSADNVVKIGDSDNKIKAASEMPVKKDLAFWSSDLHDGCRADTASLLQYLNQTVILAGQKRRANPYAKLIFTLPNIIFAHEKRALASVIESHIAHSTSLSEADIKSFHSYYALDPLMASVDAFYCSFPASFCEAYMPFNKSIIWLPAHRFTLGRCSKKEFKRLITHLQLSAQDSPNRPKHFVAAGGRYDLEYIKYYTGLDAIFLPVNSLFYAYNVGKFTQSRAEILVGPLRVRDSPWFVHMRNASARAPSNIPKFVFSTAILLYDFYSLEQLSAHRVVVVLPYAVLSYGITELYTVGIPMFIPSIEFIVQLAIVRDRILPHKDICAQLKFEHLPPQHPKSNHPYSPDLSPDVDIEAFKYWIKFADYYQLPYIQTFDSWDDLIMKLANTNFQLVHDQMMTENEKRRSYLIAEWTKIIEKIEPNRIVPKDYQQAIATLWGKKRLQAL</sequence>
<keyword evidence="1" id="KW-0812">Transmembrane</keyword>
<dbReference type="EMBL" id="CAJNOQ010008894">
    <property type="protein sequence ID" value="CAF1209739.1"/>
    <property type="molecule type" value="Genomic_DNA"/>
</dbReference>
<organism evidence="2 4">
    <name type="scientific">Didymodactylos carnosus</name>
    <dbReference type="NCBI Taxonomy" id="1234261"/>
    <lineage>
        <taxon>Eukaryota</taxon>
        <taxon>Metazoa</taxon>
        <taxon>Spiralia</taxon>
        <taxon>Gnathifera</taxon>
        <taxon>Rotifera</taxon>
        <taxon>Eurotatoria</taxon>
        <taxon>Bdelloidea</taxon>
        <taxon>Philodinida</taxon>
        <taxon>Philodinidae</taxon>
        <taxon>Didymodactylos</taxon>
    </lineage>
</organism>
<evidence type="ECO:0000313" key="2">
    <source>
        <dbReference type="EMBL" id="CAF1209739.1"/>
    </source>
</evidence>
<evidence type="ECO:0000313" key="3">
    <source>
        <dbReference type="EMBL" id="CAF3973889.1"/>
    </source>
</evidence>
<keyword evidence="1" id="KW-0472">Membrane</keyword>
<keyword evidence="4" id="KW-1185">Reference proteome</keyword>
<protein>
    <submittedName>
        <fullName evidence="2">Uncharacterized protein</fullName>
    </submittedName>
</protein>
<keyword evidence="1" id="KW-1133">Transmembrane helix</keyword>
<accession>A0A814X1K2</accession>
<dbReference type="Proteomes" id="UP000681722">
    <property type="component" value="Unassembled WGS sequence"/>
</dbReference>
<dbReference type="OrthoDB" id="419709at2759"/>
<evidence type="ECO:0000256" key="1">
    <source>
        <dbReference type="SAM" id="Phobius"/>
    </source>
</evidence>
<dbReference type="Proteomes" id="UP000663829">
    <property type="component" value="Unassembled WGS sequence"/>
</dbReference>
<dbReference type="EMBL" id="CAJOBC010008896">
    <property type="protein sequence ID" value="CAF3973889.1"/>
    <property type="molecule type" value="Genomic_DNA"/>
</dbReference>
<dbReference type="AlphaFoldDB" id="A0A814X1K2"/>
<name>A0A814X1K2_9BILA</name>
<reference evidence="2" key="1">
    <citation type="submission" date="2021-02" db="EMBL/GenBank/DDBJ databases">
        <authorList>
            <person name="Nowell W R."/>
        </authorList>
    </citation>
    <scope>NUCLEOTIDE SEQUENCE</scope>
</reference>
<gene>
    <name evidence="2" type="ORF">GPM918_LOCUS24150</name>
    <name evidence="3" type="ORF">SRO942_LOCUS24153</name>
</gene>
<evidence type="ECO:0000313" key="4">
    <source>
        <dbReference type="Proteomes" id="UP000663829"/>
    </source>
</evidence>